<sequence length="218" mass="22582">MTAALIKWLPDGKAGQMLAIGLTLAAPALFWSICIQPSMGFYAERESRLTDQAAVLAHMQTIADALPALHRIAKTAKTDRTTNAASALISGDTDAIAAANLQNAVQDLAAGSGVLPSSVEVLPATQRGAFRRIGLQIETTATWPTLVGLLKAMDDSALGLVVDDLSLHALTGAAKGNGIDASHPALDASFMVFAFRAGTDTSDRALARSAAVMTNQAN</sequence>
<reference evidence="2" key="1">
    <citation type="journal article" date="2021" name="Microorganisms">
        <title>Acidisoma silvae sp. nov. and Acidisomacellulosilytica sp. nov., Two Acidophilic Bacteria Isolated from Decaying Wood, Hydrolyzing Cellulose and Producing Poly-3-hydroxybutyrate.</title>
        <authorList>
            <person name="Mieszkin S."/>
            <person name="Pouder E."/>
            <person name="Uroz S."/>
            <person name="Simon-Colin C."/>
            <person name="Alain K."/>
        </authorList>
    </citation>
    <scope>NUCLEOTIDE SEQUENCE</scope>
    <source>
        <strain evidence="2">HW T2.11</strain>
    </source>
</reference>
<dbReference type="Pfam" id="PF10741">
    <property type="entry name" value="T2SSM_b"/>
    <property type="match status" value="1"/>
</dbReference>
<dbReference type="RefSeq" id="WP_227322619.1">
    <property type="nucleotide sequence ID" value="NZ_JAESVB010000009.1"/>
</dbReference>
<reference evidence="2" key="2">
    <citation type="submission" date="2021-01" db="EMBL/GenBank/DDBJ databases">
        <authorList>
            <person name="Mieszkin S."/>
            <person name="Pouder E."/>
            <person name="Alain K."/>
        </authorList>
    </citation>
    <scope>NUCLEOTIDE SEQUENCE</scope>
    <source>
        <strain evidence="2">HW T2.11</strain>
    </source>
</reference>
<evidence type="ECO:0000313" key="2">
    <source>
        <dbReference type="EMBL" id="MCB8876961.1"/>
    </source>
</evidence>
<gene>
    <name evidence="2" type="ORF">ASILVAE211_17335</name>
</gene>
<keyword evidence="3" id="KW-1185">Reference proteome</keyword>
<proteinExistence type="predicted"/>
<keyword evidence="1" id="KW-0812">Transmembrane</keyword>
<dbReference type="NCBIfam" id="NF040576">
    <property type="entry name" value="T2SS_GspM_XpsM"/>
    <property type="match status" value="1"/>
</dbReference>
<keyword evidence="1" id="KW-0472">Membrane</keyword>
<keyword evidence="1" id="KW-1133">Transmembrane helix</keyword>
<protein>
    <submittedName>
        <fullName evidence="2">Uncharacterized protein</fullName>
    </submittedName>
</protein>
<dbReference type="Proteomes" id="UP000708298">
    <property type="component" value="Unassembled WGS sequence"/>
</dbReference>
<organism evidence="2 3">
    <name type="scientific">Acidisoma silvae</name>
    <dbReference type="NCBI Taxonomy" id="2802396"/>
    <lineage>
        <taxon>Bacteria</taxon>
        <taxon>Pseudomonadati</taxon>
        <taxon>Pseudomonadota</taxon>
        <taxon>Alphaproteobacteria</taxon>
        <taxon>Acetobacterales</taxon>
        <taxon>Acidocellaceae</taxon>
        <taxon>Acidisoma</taxon>
    </lineage>
</organism>
<name>A0A964E046_9PROT</name>
<dbReference type="InterPro" id="IPR034756">
    <property type="entry name" value="T2SSM_b"/>
</dbReference>
<evidence type="ECO:0000256" key="1">
    <source>
        <dbReference type="SAM" id="Phobius"/>
    </source>
</evidence>
<dbReference type="EMBL" id="JAESVB010000009">
    <property type="protein sequence ID" value="MCB8876961.1"/>
    <property type="molecule type" value="Genomic_DNA"/>
</dbReference>
<accession>A0A964E046</accession>
<evidence type="ECO:0000313" key="3">
    <source>
        <dbReference type="Proteomes" id="UP000708298"/>
    </source>
</evidence>
<feature type="transmembrane region" description="Helical" evidence="1">
    <location>
        <begin position="17"/>
        <end position="35"/>
    </location>
</feature>
<dbReference type="AlphaFoldDB" id="A0A964E046"/>
<comment type="caution">
    <text evidence="2">The sequence shown here is derived from an EMBL/GenBank/DDBJ whole genome shotgun (WGS) entry which is preliminary data.</text>
</comment>